<evidence type="ECO:0000259" key="6">
    <source>
        <dbReference type="Pfam" id="PF07291"/>
    </source>
</evidence>
<keyword evidence="2 5" id="KW-0812">Transmembrane</keyword>
<comment type="subcellular location">
    <subcellularLocation>
        <location evidence="1">Membrane</location>
        <topology evidence="1">Multi-pass membrane protein</topology>
    </subcellularLocation>
</comment>
<name>A0ABP6NUJ6_9ACTN</name>
<evidence type="ECO:0000256" key="4">
    <source>
        <dbReference type="ARBA" id="ARBA00023136"/>
    </source>
</evidence>
<feature type="transmembrane region" description="Helical" evidence="5">
    <location>
        <begin position="12"/>
        <end position="29"/>
    </location>
</feature>
<reference evidence="8" key="1">
    <citation type="journal article" date="2019" name="Int. J. Syst. Evol. Microbiol.">
        <title>The Global Catalogue of Microorganisms (GCM) 10K type strain sequencing project: providing services to taxonomists for standard genome sequencing and annotation.</title>
        <authorList>
            <consortium name="The Broad Institute Genomics Platform"/>
            <consortium name="The Broad Institute Genome Sequencing Center for Infectious Disease"/>
            <person name="Wu L."/>
            <person name="Ma J."/>
        </authorList>
    </citation>
    <scope>NUCLEOTIDE SEQUENCE [LARGE SCALE GENOMIC DNA]</scope>
    <source>
        <strain evidence="8">JCM 9373</strain>
    </source>
</reference>
<evidence type="ECO:0000313" key="7">
    <source>
        <dbReference type="EMBL" id="GAA3158705.1"/>
    </source>
</evidence>
<accession>A0ABP6NUJ6</accession>
<sequence>MTQVSTETTQMAQTIAAAQIPVLIALLALGTAAKIRIARTGAEPGGMSGMGPAVLVPERWRAPVMLCCAAGEAVLAGGLAVTGLPVFRWGTVMFFSVSTYVLWELRRRRPDVGCGCFGEVSSAPVGARSFARTVVLTAMAAGAAWTVPASGWSVLSGPSWTEGLAAAAGLLLIAALSPEIEETAARLRHRAPCEERPLDAATAAARLRASAVWRSHREWLSAAEPVDSWRELCWRFFVYPGRSPAGEPVDVVFAVYLAGRKPAVRVALVGPDGAVTGAEPVRAADSSSGDSGGFQVLATHEH</sequence>
<keyword evidence="8" id="KW-1185">Reference proteome</keyword>
<dbReference type="Pfam" id="PF07291">
    <property type="entry name" value="MauE"/>
    <property type="match status" value="1"/>
</dbReference>
<proteinExistence type="predicted"/>
<organism evidence="7 8">
    <name type="scientific">Planomonospora alba</name>
    <dbReference type="NCBI Taxonomy" id="161354"/>
    <lineage>
        <taxon>Bacteria</taxon>
        <taxon>Bacillati</taxon>
        <taxon>Actinomycetota</taxon>
        <taxon>Actinomycetes</taxon>
        <taxon>Streptosporangiales</taxon>
        <taxon>Streptosporangiaceae</taxon>
        <taxon>Planomonospora</taxon>
    </lineage>
</organism>
<evidence type="ECO:0000256" key="1">
    <source>
        <dbReference type="ARBA" id="ARBA00004141"/>
    </source>
</evidence>
<comment type="caution">
    <text evidence="7">The sequence shown here is derived from an EMBL/GenBank/DDBJ whole genome shotgun (WGS) entry which is preliminary data.</text>
</comment>
<feature type="transmembrane region" description="Helical" evidence="5">
    <location>
        <begin position="60"/>
        <end position="80"/>
    </location>
</feature>
<dbReference type="Proteomes" id="UP001500320">
    <property type="component" value="Unassembled WGS sequence"/>
</dbReference>
<protein>
    <recommendedName>
        <fullName evidence="6">Methylamine utilisation protein MauE domain-containing protein</fullName>
    </recommendedName>
</protein>
<keyword evidence="3 5" id="KW-1133">Transmembrane helix</keyword>
<keyword evidence="4 5" id="KW-0472">Membrane</keyword>
<evidence type="ECO:0000256" key="5">
    <source>
        <dbReference type="SAM" id="Phobius"/>
    </source>
</evidence>
<dbReference type="EMBL" id="BAAAUT010000059">
    <property type="protein sequence ID" value="GAA3158705.1"/>
    <property type="molecule type" value="Genomic_DNA"/>
</dbReference>
<evidence type="ECO:0000256" key="3">
    <source>
        <dbReference type="ARBA" id="ARBA00022989"/>
    </source>
</evidence>
<feature type="domain" description="Methylamine utilisation protein MauE" evidence="6">
    <location>
        <begin position="20"/>
        <end position="145"/>
    </location>
</feature>
<evidence type="ECO:0000256" key="2">
    <source>
        <dbReference type="ARBA" id="ARBA00022692"/>
    </source>
</evidence>
<evidence type="ECO:0000313" key="8">
    <source>
        <dbReference type="Proteomes" id="UP001500320"/>
    </source>
</evidence>
<dbReference type="InterPro" id="IPR009908">
    <property type="entry name" value="Methylamine_util_MauE"/>
</dbReference>
<gene>
    <name evidence="7" type="ORF">GCM10010466_56880</name>
</gene>